<reference evidence="1" key="1">
    <citation type="submission" date="2019-01" db="EMBL/GenBank/DDBJ databases">
        <title>Draft genome sequences of three monokaryotic isolates of the white-rot basidiomycete fungus Dichomitus squalens.</title>
        <authorList>
            <consortium name="DOE Joint Genome Institute"/>
            <person name="Lopez S.C."/>
            <person name="Andreopoulos B."/>
            <person name="Pangilinan J."/>
            <person name="Lipzen A."/>
            <person name="Riley R."/>
            <person name="Ahrendt S."/>
            <person name="Ng V."/>
            <person name="Barry K."/>
            <person name="Daum C."/>
            <person name="Grigoriev I.V."/>
            <person name="Hilden K.S."/>
            <person name="Makela M.R."/>
            <person name="de Vries R.P."/>
        </authorList>
    </citation>
    <scope>NUCLEOTIDE SEQUENCE [LARGE SCALE GENOMIC DNA]</scope>
    <source>
        <strain evidence="1">OM18370.1</strain>
    </source>
</reference>
<protein>
    <submittedName>
        <fullName evidence="1">Uncharacterized protein</fullName>
    </submittedName>
</protein>
<dbReference type="AlphaFoldDB" id="A0A4Q9MFW9"/>
<name>A0A4Q9MFW9_9APHY</name>
<proteinExistence type="predicted"/>
<dbReference type="Proteomes" id="UP000292957">
    <property type="component" value="Unassembled WGS sequence"/>
</dbReference>
<gene>
    <name evidence="1" type="ORF">BD311DRAFT_765500</name>
</gene>
<evidence type="ECO:0000313" key="1">
    <source>
        <dbReference type="EMBL" id="TBU24982.1"/>
    </source>
</evidence>
<dbReference type="EMBL" id="ML143469">
    <property type="protein sequence ID" value="TBU24982.1"/>
    <property type="molecule type" value="Genomic_DNA"/>
</dbReference>
<organism evidence="1">
    <name type="scientific">Dichomitus squalens</name>
    <dbReference type="NCBI Taxonomy" id="114155"/>
    <lineage>
        <taxon>Eukaryota</taxon>
        <taxon>Fungi</taxon>
        <taxon>Dikarya</taxon>
        <taxon>Basidiomycota</taxon>
        <taxon>Agaricomycotina</taxon>
        <taxon>Agaricomycetes</taxon>
        <taxon>Polyporales</taxon>
        <taxon>Polyporaceae</taxon>
        <taxon>Dichomitus</taxon>
    </lineage>
</organism>
<sequence length="77" mass="8539">MCLLAVCLSRHDSVASLRSPFFLFRQSFSCRSLRHFVCLITAPRFLLHALERATLAQALPKEGACLRVISSRSSGTS</sequence>
<accession>A0A4Q9MFW9</accession>